<dbReference type="AlphaFoldDB" id="A0A967AUA3"/>
<dbReference type="RefSeq" id="WP_152574569.1">
    <property type="nucleotide sequence ID" value="NZ_VIKU02000003.1"/>
</dbReference>
<reference evidence="3" key="2">
    <citation type="submission" date="2020-03" db="EMBL/GenBank/DDBJ databases">
        <title>Flavobacteriaceae bacterium strain TP-CH-4, a member of the family Flavobacteriaceae isolated from a deep-sea seamount.</title>
        <authorList>
            <person name="Zhang D.-C."/>
        </authorList>
    </citation>
    <scope>NUCLEOTIDE SEQUENCE</scope>
    <source>
        <strain evidence="3">TP-CH-4</strain>
    </source>
</reference>
<feature type="chain" id="PRO_5036948124" description="Putative auto-transporter adhesin head GIN domain-containing protein" evidence="1">
    <location>
        <begin position="18"/>
        <end position="292"/>
    </location>
</feature>
<accession>A0A967AUA3</accession>
<dbReference type="EMBL" id="VIKU02000003">
    <property type="protein sequence ID" value="NHF60067.1"/>
    <property type="molecule type" value="Genomic_DNA"/>
</dbReference>
<sequence length="292" mass="32063">MKKLLVLMVFVGTTAIAQVKGNGNIETRGFPATNLTDLEIGLYADILIDPSKPEGFRITTDSNLFDLIDTEVVDGTLKLDQDEWIQASKRMKIVIGGPNIKRVQQGTNAMVRIINLDTKTFNAVALNGTILISGKTDILGVGAENGWVDAGQTKAKEVFLNIWGHGKAVIDPIDLLDAKLSKEASLELIGQPKRIKGNIKNALSNANSVTNGTIRYISFKIKNNSNNRNNFYVIGPKPDGRNFSYGFPMMPGKVRKEKWTTGTKVYKVNPLGLKKLLVTIKATDEDTIVELF</sequence>
<comment type="caution">
    <text evidence="3">The sequence shown here is derived from an EMBL/GenBank/DDBJ whole genome shotgun (WGS) entry which is preliminary data.</text>
</comment>
<keyword evidence="4" id="KW-1185">Reference proteome</keyword>
<organism evidence="3 4">
    <name type="scientific">Pelagihabitans pacificus</name>
    <dbReference type="NCBI Taxonomy" id="2696054"/>
    <lineage>
        <taxon>Bacteria</taxon>
        <taxon>Pseudomonadati</taxon>
        <taxon>Bacteroidota</taxon>
        <taxon>Flavobacteriia</taxon>
        <taxon>Flavobacteriales</taxon>
        <taxon>Flavobacteriaceae</taxon>
        <taxon>Pelagihabitans</taxon>
    </lineage>
</organism>
<proteinExistence type="predicted"/>
<name>A0A967AUA3_9FLAO</name>
<evidence type="ECO:0000259" key="2">
    <source>
        <dbReference type="Pfam" id="PF10988"/>
    </source>
</evidence>
<dbReference type="Pfam" id="PF10988">
    <property type="entry name" value="DUF2807"/>
    <property type="match status" value="1"/>
</dbReference>
<reference evidence="3" key="1">
    <citation type="submission" date="2019-07" db="EMBL/GenBank/DDBJ databases">
        <authorList>
            <person name="De-Chao Zhang Q."/>
        </authorList>
    </citation>
    <scope>NUCLEOTIDE SEQUENCE</scope>
    <source>
        <strain evidence="3">TP-CH-4</strain>
    </source>
</reference>
<feature type="domain" description="Putative auto-transporter adhesin head GIN" evidence="2">
    <location>
        <begin position="37"/>
        <end position="192"/>
    </location>
</feature>
<dbReference type="InterPro" id="IPR021255">
    <property type="entry name" value="DUF2807"/>
</dbReference>
<dbReference type="Gene3D" id="2.160.20.120">
    <property type="match status" value="1"/>
</dbReference>
<dbReference type="Proteomes" id="UP000707206">
    <property type="component" value="Unassembled WGS sequence"/>
</dbReference>
<protein>
    <recommendedName>
        <fullName evidence="2">Putative auto-transporter adhesin head GIN domain-containing protein</fullName>
    </recommendedName>
</protein>
<evidence type="ECO:0000256" key="1">
    <source>
        <dbReference type="SAM" id="SignalP"/>
    </source>
</evidence>
<evidence type="ECO:0000313" key="3">
    <source>
        <dbReference type="EMBL" id="NHF60067.1"/>
    </source>
</evidence>
<keyword evidence="1" id="KW-0732">Signal</keyword>
<feature type="signal peptide" evidence="1">
    <location>
        <begin position="1"/>
        <end position="17"/>
    </location>
</feature>
<gene>
    <name evidence="3" type="ORF">FK220_011985</name>
</gene>
<evidence type="ECO:0000313" key="4">
    <source>
        <dbReference type="Proteomes" id="UP000707206"/>
    </source>
</evidence>